<name>A0A4Y4AZT2_9FLAO</name>
<dbReference type="AlphaFoldDB" id="A0A4Y4AZT2"/>
<reference evidence="1 2" key="1">
    <citation type="submission" date="2019-06" db="EMBL/GenBank/DDBJ databases">
        <title>Whole genome shotgun sequence of Flavobacterium flevense NBRC 14960.</title>
        <authorList>
            <person name="Hosoyama A."/>
            <person name="Uohara A."/>
            <person name="Ohji S."/>
            <person name="Ichikawa N."/>
        </authorList>
    </citation>
    <scope>NUCLEOTIDE SEQUENCE [LARGE SCALE GENOMIC DNA]</scope>
    <source>
        <strain evidence="1 2">NBRC 14960</strain>
    </source>
</reference>
<protein>
    <submittedName>
        <fullName evidence="1">Uncharacterized protein</fullName>
    </submittedName>
</protein>
<keyword evidence="2" id="KW-1185">Reference proteome</keyword>
<sequence>MGVSIGGLDIANEIVELHFQVLRTQLLLEEIINRNKLTNLPNPQEMVDLENKVIEILNRKFPDMGIKKK</sequence>
<comment type="caution">
    <text evidence="1">The sequence shown here is derived from an EMBL/GenBank/DDBJ whole genome shotgun (WGS) entry which is preliminary data.</text>
</comment>
<evidence type="ECO:0000313" key="2">
    <source>
        <dbReference type="Proteomes" id="UP000316775"/>
    </source>
</evidence>
<dbReference type="Proteomes" id="UP000316775">
    <property type="component" value="Unassembled WGS sequence"/>
</dbReference>
<organism evidence="1 2">
    <name type="scientific">Flavobacterium flevense</name>
    <dbReference type="NCBI Taxonomy" id="983"/>
    <lineage>
        <taxon>Bacteria</taxon>
        <taxon>Pseudomonadati</taxon>
        <taxon>Bacteroidota</taxon>
        <taxon>Flavobacteriia</taxon>
        <taxon>Flavobacteriales</taxon>
        <taxon>Flavobacteriaceae</taxon>
        <taxon>Flavobacterium</taxon>
    </lineage>
</organism>
<dbReference type="EMBL" id="BJNP01000071">
    <property type="protein sequence ID" value="GEC73805.1"/>
    <property type="molecule type" value="Genomic_DNA"/>
</dbReference>
<dbReference type="OrthoDB" id="9554216at2"/>
<accession>A0A4Y4AZT2</accession>
<proteinExistence type="predicted"/>
<gene>
    <name evidence="1" type="ORF">FFL01_33440</name>
</gene>
<dbReference type="RefSeq" id="WP_073243770.1">
    <property type="nucleotide sequence ID" value="NZ_BJNP01000071.1"/>
</dbReference>
<evidence type="ECO:0000313" key="1">
    <source>
        <dbReference type="EMBL" id="GEC73805.1"/>
    </source>
</evidence>